<name>A0A174PR57_9FIRM</name>
<comment type="subcellular location">
    <subcellularLocation>
        <location evidence="1 7">Cell membrane</location>
        <topology evidence="1 7">Multi-pass membrane protein</topology>
    </subcellularLocation>
</comment>
<dbReference type="Gene3D" id="1.10.3720.10">
    <property type="entry name" value="MetI-like"/>
    <property type="match status" value="1"/>
</dbReference>
<protein>
    <submittedName>
        <fullName evidence="8">Sugar ABC transporter permease</fullName>
    </submittedName>
</protein>
<evidence type="ECO:0000313" key="9">
    <source>
        <dbReference type="Proteomes" id="UP001055091"/>
    </source>
</evidence>
<evidence type="ECO:0000256" key="1">
    <source>
        <dbReference type="ARBA" id="ARBA00004651"/>
    </source>
</evidence>
<evidence type="ECO:0000256" key="6">
    <source>
        <dbReference type="ARBA" id="ARBA00023136"/>
    </source>
</evidence>
<feature type="transmembrane region" description="Helical" evidence="7">
    <location>
        <begin position="101"/>
        <end position="123"/>
    </location>
</feature>
<comment type="similarity">
    <text evidence="7">Belongs to the binding-protein-dependent transport system permease family.</text>
</comment>
<evidence type="ECO:0000256" key="7">
    <source>
        <dbReference type="RuleBase" id="RU363032"/>
    </source>
</evidence>
<dbReference type="PROSITE" id="PS50928">
    <property type="entry name" value="ABC_TM1"/>
    <property type="match status" value="1"/>
</dbReference>
<feature type="transmembrane region" description="Helical" evidence="7">
    <location>
        <begin position="135"/>
        <end position="155"/>
    </location>
</feature>
<keyword evidence="5 7" id="KW-1133">Transmembrane helix</keyword>
<keyword evidence="3" id="KW-1003">Cell membrane</keyword>
<evidence type="ECO:0000256" key="3">
    <source>
        <dbReference type="ARBA" id="ARBA00022475"/>
    </source>
</evidence>
<dbReference type="PANTHER" id="PTHR43744:SF12">
    <property type="entry name" value="ABC TRANSPORTER PERMEASE PROTEIN MG189-RELATED"/>
    <property type="match status" value="1"/>
</dbReference>
<evidence type="ECO:0000313" key="8">
    <source>
        <dbReference type="EMBL" id="GKH00086.1"/>
    </source>
</evidence>
<feature type="transmembrane region" description="Helical" evidence="7">
    <location>
        <begin position="62"/>
        <end position="89"/>
    </location>
</feature>
<dbReference type="CDD" id="cd06261">
    <property type="entry name" value="TM_PBP2"/>
    <property type="match status" value="1"/>
</dbReference>
<accession>A0A174PR57</accession>
<keyword evidence="4 7" id="KW-0812">Transmembrane</keyword>
<evidence type="ECO:0000256" key="5">
    <source>
        <dbReference type="ARBA" id="ARBA00022989"/>
    </source>
</evidence>
<dbReference type="Pfam" id="PF00528">
    <property type="entry name" value="BPD_transp_1"/>
    <property type="match status" value="1"/>
</dbReference>
<feature type="transmembrane region" description="Helical" evidence="7">
    <location>
        <begin position="176"/>
        <end position="197"/>
    </location>
</feature>
<keyword evidence="6 7" id="KW-0472">Membrane</keyword>
<reference evidence="8" key="1">
    <citation type="submission" date="2022-01" db="EMBL/GenBank/DDBJ databases">
        <title>Novel bile acid biosynthetic pathways are enriched in the microbiome of centenarians.</title>
        <authorList>
            <person name="Sato Y."/>
            <person name="Atarashi K."/>
            <person name="Plichta R.D."/>
            <person name="Arai Y."/>
            <person name="Sasajima S."/>
            <person name="Kearney M.S."/>
            <person name="Suda W."/>
            <person name="Takeshita K."/>
            <person name="Sasaki T."/>
            <person name="Okamoto S."/>
            <person name="Skelly N.A."/>
            <person name="Okamura Y."/>
            <person name="Vlamakis H."/>
            <person name="Li Y."/>
            <person name="Tanoue T."/>
            <person name="Takei H."/>
            <person name="Nittono H."/>
            <person name="Narushima S."/>
            <person name="Irie J."/>
            <person name="Itoh H."/>
            <person name="Moriya K."/>
            <person name="Sugiura Y."/>
            <person name="Suematsu M."/>
            <person name="Moritoki N."/>
            <person name="Shibata S."/>
            <person name="Littman R.D."/>
            <person name="Fischbach A.M."/>
            <person name="Uwamino Y."/>
            <person name="Inoue T."/>
            <person name="Honda A."/>
            <person name="Hattori M."/>
            <person name="Murai T."/>
            <person name="Xavier J.R."/>
            <person name="Hirose N."/>
            <person name="Honda K."/>
        </authorList>
    </citation>
    <scope>NUCLEOTIDE SEQUENCE</scope>
    <source>
        <strain evidence="8">CE91-St55</strain>
    </source>
</reference>
<proteinExistence type="inferred from homology"/>
<dbReference type="InterPro" id="IPR000515">
    <property type="entry name" value="MetI-like"/>
</dbReference>
<dbReference type="AlphaFoldDB" id="A0A174PR57"/>
<evidence type="ECO:0000256" key="4">
    <source>
        <dbReference type="ARBA" id="ARBA00022692"/>
    </source>
</evidence>
<dbReference type="InterPro" id="IPR035906">
    <property type="entry name" value="MetI-like_sf"/>
</dbReference>
<dbReference type="GO" id="GO:0005886">
    <property type="term" value="C:plasma membrane"/>
    <property type="evidence" value="ECO:0007669"/>
    <property type="project" value="UniProtKB-SubCell"/>
</dbReference>
<dbReference type="PANTHER" id="PTHR43744">
    <property type="entry name" value="ABC TRANSPORTER PERMEASE PROTEIN MG189-RELATED-RELATED"/>
    <property type="match status" value="1"/>
</dbReference>
<dbReference type="EMBL" id="BQNJ01000001">
    <property type="protein sequence ID" value="GKH00086.1"/>
    <property type="molecule type" value="Genomic_DNA"/>
</dbReference>
<dbReference type="SUPFAM" id="SSF161098">
    <property type="entry name" value="MetI-like"/>
    <property type="match status" value="1"/>
</dbReference>
<dbReference type="GO" id="GO:0055085">
    <property type="term" value="P:transmembrane transport"/>
    <property type="evidence" value="ECO:0007669"/>
    <property type="project" value="InterPro"/>
</dbReference>
<dbReference type="Proteomes" id="UP001055091">
    <property type="component" value="Unassembled WGS sequence"/>
</dbReference>
<gene>
    <name evidence="8" type="primary">lacG_2</name>
    <name evidence="8" type="ORF">CE91St55_20670</name>
</gene>
<feature type="transmembrane region" description="Helical" evidence="7">
    <location>
        <begin position="236"/>
        <end position="255"/>
    </location>
</feature>
<feature type="transmembrane region" description="Helical" evidence="7">
    <location>
        <begin position="9"/>
        <end position="30"/>
    </location>
</feature>
<keyword evidence="2 7" id="KW-0813">Transport</keyword>
<evidence type="ECO:0000256" key="2">
    <source>
        <dbReference type="ARBA" id="ARBA00022448"/>
    </source>
</evidence>
<comment type="caution">
    <text evidence="8">The sequence shown here is derived from an EMBL/GenBank/DDBJ whole genome shotgun (WGS) entry which is preliminary data.</text>
</comment>
<organism evidence="8 9">
    <name type="scientific">Hungatella hathewayi</name>
    <dbReference type="NCBI Taxonomy" id="154046"/>
    <lineage>
        <taxon>Bacteria</taxon>
        <taxon>Bacillati</taxon>
        <taxon>Bacillota</taxon>
        <taxon>Clostridia</taxon>
        <taxon>Lachnospirales</taxon>
        <taxon>Lachnospiraceae</taxon>
        <taxon>Hungatella</taxon>
    </lineage>
</organism>
<sequence>MVKYLKKAAFYILLVLLALVFICPLMYALYNSLLPLDKVNTLVPPSEFTLDNYVELFVNRPIFTWFINTLVVAGVTLLSQLTTALLAGYALAKLRFPGRGIAFNCVLVTLMIPFQVLLTPLYIMVAKLGWHDRLIGLIIPFMLNSLYVFMARQFFVTLPDDLIEAARIDGLGHGRIFFSIGLPLSKPVITTITIFNFTQSWNAYLVPSTFVSSQEKYTLVVGLNTLKDTFFNRLNLTMAGVVVISLPVLILFLVLQKQFIQGIASDGIKG</sequence>